<comment type="caution">
    <text evidence="2">The sequence shown here is derived from an EMBL/GenBank/DDBJ whole genome shotgun (WGS) entry which is preliminary data.</text>
</comment>
<dbReference type="EMBL" id="QJKJ01002209">
    <property type="protein sequence ID" value="RDY03793.1"/>
    <property type="molecule type" value="Genomic_DNA"/>
</dbReference>
<dbReference type="Proteomes" id="UP000257109">
    <property type="component" value="Unassembled WGS sequence"/>
</dbReference>
<evidence type="ECO:0000259" key="1">
    <source>
        <dbReference type="Pfam" id="PF00078"/>
    </source>
</evidence>
<sequence length="188" mass="21794">MNPTILNVVKKKWVSLVQVVPKKFGMTITKNQHNELRVCINYRRLNQATHKDHFPFPFIDQVLEKLVGKSHYCLLDGFSGYMQIHIAPEDQHKTTITCPFCTFAYTRMPFGMFNALSTFQHCMTSIFSNLLQYCMEVFMDDFTVYADSFDACLENLSKVLTRCIDTNLVLNFEKCHFMVTEGIVLGHL</sequence>
<feature type="non-terminal residue" evidence="2">
    <location>
        <position position="1"/>
    </location>
</feature>
<dbReference type="PANTHER" id="PTHR24559:SF444">
    <property type="entry name" value="REVERSE TRANSCRIPTASE DOMAIN-CONTAINING PROTEIN"/>
    <property type="match status" value="1"/>
</dbReference>
<name>A0A371HLW1_MUCPR</name>
<dbReference type="InterPro" id="IPR043128">
    <property type="entry name" value="Rev_trsase/Diguanyl_cyclase"/>
</dbReference>
<reference evidence="2" key="1">
    <citation type="submission" date="2018-05" db="EMBL/GenBank/DDBJ databases">
        <title>Draft genome of Mucuna pruriens seed.</title>
        <authorList>
            <person name="Nnadi N.E."/>
            <person name="Vos R."/>
            <person name="Hasami M.H."/>
            <person name="Devisetty U.K."/>
            <person name="Aguiy J.C."/>
        </authorList>
    </citation>
    <scope>NUCLEOTIDE SEQUENCE [LARGE SCALE GENOMIC DNA]</scope>
    <source>
        <strain evidence="2">JCA_2017</strain>
    </source>
</reference>
<feature type="domain" description="Reverse transcriptase" evidence="1">
    <location>
        <begin position="28"/>
        <end position="187"/>
    </location>
</feature>
<accession>A0A371HLW1</accession>
<dbReference type="Gene3D" id="3.30.70.270">
    <property type="match status" value="1"/>
</dbReference>
<dbReference type="AlphaFoldDB" id="A0A371HLW1"/>
<dbReference type="Gene3D" id="3.10.10.10">
    <property type="entry name" value="HIV Type 1 Reverse Transcriptase, subunit A, domain 1"/>
    <property type="match status" value="1"/>
</dbReference>
<dbReference type="CDD" id="cd01647">
    <property type="entry name" value="RT_LTR"/>
    <property type="match status" value="1"/>
</dbReference>
<dbReference type="OrthoDB" id="8029257at2759"/>
<feature type="non-terminal residue" evidence="2">
    <location>
        <position position="188"/>
    </location>
</feature>
<evidence type="ECO:0000313" key="2">
    <source>
        <dbReference type="EMBL" id="RDY03793.1"/>
    </source>
</evidence>
<gene>
    <name evidence="2" type="ORF">CR513_12581</name>
</gene>
<protein>
    <recommendedName>
        <fullName evidence="1">Reverse transcriptase domain-containing protein</fullName>
    </recommendedName>
</protein>
<proteinExistence type="predicted"/>
<dbReference type="InterPro" id="IPR053134">
    <property type="entry name" value="RNA-dir_DNA_polymerase"/>
</dbReference>
<evidence type="ECO:0000313" key="3">
    <source>
        <dbReference type="Proteomes" id="UP000257109"/>
    </source>
</evidence>
<dbReference type="PANTHER" id="PTHR24559">
    <property type="entry name" value="TRANSPOSON TY3-I GAG-POL POLYPROTEIN"/>
    <property type="match status" value="1"/>
</dbReference>
<dbReference type="InterPro" id="IPR000477">
    <property type="entry name" value="RT_dom"/>
</dbReference>
<organism evidence="2 3">
    <name type="scientific">Mucuna pruriens</name>
    <name type="common">Velvet bean</name>
    <name type="synonym">Dolichos pruriens</name>
    <dbReference type="NCBI Taxonomy" id="157652"/>
    <lineage>
        <taxon>Eukaryota</taxon>
        <taxon>Viridiplantae</taxon>
        <taxon>Streptophyta</taxon>
        <taxon>Embryophyta</taxon>
        <taxon>Tracheophyta</taxon>
        <taxon>Spermatophyta</taxon>
        <taxon>Magnoliopsida</taxon>
        <taxon>eudicotyledons</taxon>
        <taxon>Gunneridae</taxon>
        <taxon>Pentapetalae</taxon>
        <taxon>rosids</taxon>
        <taxon>fabids</taxon>
        <taxon>Fabales</taxon>
        <taxon>Fabaceae</taxon>
        <taxon>Papilionoideae</taxon>
        <taxon>50 kb inversion clade</taxon>
        <taxon>NPAAA clade</taxon>
        <taxon>indigoferoid/millettioid clade</taxon>
        <taxon>Phaseoleae</taxon>
        <taxon>Mucuna</taxon>
    </lineage>
</organism>
<dbReference type="Pfam" id="PF00078">
    <property type="entry name" value="RVT_1"/>
    <property type="match status" value="1"/>
</dbReference>
<keyword evidence="3" id="KW-1185">Reference proteome</keyword>
<dbReference type="SUPFAM" id="SSF56672">
    <property type="entry name" value="DNA/RNA polymerases"/>
    <property type="match status" value="1"/>
</dbReference>
<dbReference type="InterPro" id="IPR043502">
    <property type="entry name" value="DNA/RNA_pol_sf"/>
</dbReference>